<sequence>MARKLYGGTLTTSQEQQEIITPENVGLDPSLPNLIKSVKCFQIINDGDNTIEIQINSGNKVSLIQGSGVDMGNEWVNSCIVYTQGGKVTWACQR</sequence>
<dbReference type="Proteomes" id="UP000778864">
    <property type="component" value="Unassembled WGS sequence"/>
</dbReference>
<proteinExistence type="predicted"/>
<name>A0A943A4F6_VEIPA</name>
<dbReference type="AlphaFoldDB" id="A0A943A4F6"/>
<accession>A0A943A4F6</accession>
<evidence type="ECO:0000313" key="1">
    <source>
        <dbReference type="EMBL" id="MBS4894054.1"/>
    </source>
</evidence>
<comment type="caution">
    <text evidence="1">The sequence shown here is derived from an EMBL/GenBank/DDBJ whole genome shotgun (WGS) entry which is preliminary data.</text>
</comment>
<dbReference type="RefSeq" id="WP_278468531.1">
    <property type="nucleotide sequence ID" value="NZ_JAGZMU010000008.1"/>
</dbReference>
<organism evidence="1 2">
    <name type="scientific">Veillonella parvula</name>
    <name type="common">Staphylococcus parvulus</name>
    <dbReference type="NCBI Taxonomy" id="29466"/>
    <lineage>
        <taxon>Bacteria</taxon>
        <taxon>Bacillati</taxon>
        <taxon>Bacillota</taxon>
        <taxon>Negativicutes</taxon>
        <taxon>Veillonellales</taxon>
        <taxon>Veillonellaceae</taxon>
        <taxon>Veillonella</taxon>
    </lineage>
</organism>
<protein>
    <submittedName>
        <fullName evidence="1">Uncharacterized protein</fullName>
    </submittedName>
</protein>
<dbReference type="EMBL" id="JAGZMU010000008">
    <property type="protein sequence ID" value="MBS4894054.1"/>
    <property type="molecule type" value="Genomic_DNA"/>
</dbReference>
<reference evidence="1" key="1">
    <citation type="submission" date="2021-02" db="EMBL/GenBank/DDBJ databases">
        <title>Infant gut strain persistence is associated with maternal origin, phylogeny, and functional potential including surface adhesion and iron acquisition.</title>
        <authorList>
            <person name="Lou Y.C."/>
        </authorList>
    </citation>
    <scope>NUCLEOTIDE SEQUENCE</scope>
    <source>
        <strain evidence="1">L3_108_031G1_dasL3_108_031G1_concoct_20</strain>
    </source>
</reference>
<gene>
    <name evidence="1" type="ORF">KHZ90_09825</name>
</gene>
<evidence type="ECO:0000313" key="2">
    <source>
        <dbReference type="Proteomes" id="UP000778864"/>
    </source>
</evidence>